<protein>
    <recommendedName>
        <fullName evidence="3">peptidylprolyl isomerase</fullName>
        <ecNumber evidence="3">5.2.1.8</ecNumber>
    </recommendedName>
</protein>
<keyword evidence="5 7" id="KW-0697">Rotamase</keyword>
<evidence type="ECO:0000256" key="6">
    <source>
        <dbReference type="ARBA" id="ARBA00023235"/>
    </source>
</evidence>
<dbReference type="PANTHER" id="PTHR47245">
    <property type="entry name" value="PEPTIDYLPROLYL ISOMERASE"/>
    <property type="match status" value="1"/>
</dbReference>
<evidence type="ECO:0000313" key="11">
    <source>
        <dbReference type="Proteomes" id="UP000033618"/>
    </source>
</evidence>
<keyword evidence="11" id="KW-1185">Reference proteome</keyword>
<keyword evidence="4 8" id="KW-0732">Signal</keyword>
<dbReference type="RefSeq" id="WP_046153427.1">
    <property type="nucleotide sequence ID" value="NZ_LAQU01000018.1"/>
</dbReference>
<evidence type="ECO:0000256" key="5">
    <source>
        <dbReference type="ARBA" id="ARBA00023110"/>
    </source>
</evidence>
<evidence type="ECO:0000256" key="3">
    <source>
        <dbReference type="ARBA" id="ARBA00013194"/>
    </source>
</evidence>
<gene>
    <name evidence="10" type="ORF">WM40_16760</name>
</gene>
<accession>A0A0F5JY91</accession>
<dbReference type="Pfam" id="PF13145">
    <property type="entry name" value="Rotamase_2"/>
    <property type="match status" value="1"/>
</dbReference>
<feature type="signal peptide" evidence="8">
    <location>
        <begin position="1"/>
        <end position="20"/>
    </location>
</feature>
<dbReference type="InterPro" id="IPR046357">
    <property type="entry name" value="PPIase_dom_sf"/>
</dbReference>
<dbReference type="EMBL" id="LAQU01000018">
    <property type="protein sequence ID" value="KKB62584.1"/>
    <property type="molecule type" value="Genomic_DNA"/>
</dbReference>
<comment type="catalytic activity">
    <reaction evidence="1">
        <text>[protein]-peptidylproline (omega=180) = [protein]-peptidylproline (omega=0)</text>
        <dbReference type="Rhea" id="RHEA:16237"/>
        <dbReference type="Rhea" id="RHEA-COMP:10747"/>
        <dbReference type="Rhea" id="RHEA-COMP:10748"/>
        <dbReference type="ChEBI" id="CHEBI:83833"/>
        <dbReference type="ChEBI" id="CHEBI:83834"/>
        <dbReference type="EC" id="5.2.1.8"/>
    </reaction>
</comment>
<dbReference type="Proteomes" id="UP000033618">
    <property type="component" value="Unassembled WGS sequence"/>
</dbReference>
<evidence type="ECO:0000256" key="4">
    <source>
        <dbReference type="ARBA" id="ARBA00022729"/>
    </source>
</evidence>
<dbReference type="PATRIC" id="fig|28092.6.peg.3942"/>
<comment type="similarity">
    <text evidence="2">Belongs to the PpiC/parvulin rotamase family.</text>
</comment>
<dbReference type="InterPro" id="IPR000297">
    <property type="entry name" value="PPIase_PpiC"/>
</dbReference>
<comment type="caution">
    <text evidence="10">The sequence shown here is derived from an EMBL/GenBank/DDBJ whole genome shotgun (WGS) entry which is preliminary data.</text>
</comment>
<dbReference type="InterPro" id="IPR050245">
    <property type="entry name" value="PrsA_foldase"/>
</dbReference>
<sequence>MLGVATILTTLTFATGSASAARASKNDNNADRVSSSGVLPPGTVARVNDVSITNADVDQTLAALHETDTPAARAQVKNQLIARELFRQAAKRAHYDTHADVVAAAEEAREQAQTNAMIGSYLRDEVKLQPITDAALQAQYDAIVSRLGTDEWKPRAIVLKDADTAKLVLAQLKQGGDFAKLAVQYSQGADAARGGELNWVSFKTPIQPGQTLNWPTPLAEALVKLPQGAVSNTPIQVGDAYWILRVDQKRPTKIPTFAETAAPLRAQLTRAEIEKATSKIVVDLMKHAQIQQ</sequence>
<proteinExistence type="inferred from homology"/>
<dbReference type="AlphaFoldDB" id="A0A0F5JY91"/>
<evidence type="ECO:0000256" key="2">
    <source>
        <dbReference type="ARBA" id="ARBA00007656"/>
    </source>
</evidence>
<dbReference type="Gene3D" id="1.10.8.1040">
    <property type="match status" value="1"/>
</dbReference>
<reference evidence="10 11" key="1">
    <citation type="submission" date="2015-03" db="EMBL/GenBank/DDBJ databases">
        <title>Draft Genome Sequence of Burkholderia andropogonis type strain ICMP2807, isolated from Sorghum bicolor.</title>
        <authorList>
            <person name="Lopes-Santos L."/>
            <person name="Castro D.B."/>
            <person name="Ottoboni L.M."/>
            <person name="Park D."/>
            <person name="Weirc B.S."/>
            <person name="Destefano S.A."/>
        </authorList>
    </citation>
    <scope>NUCLEOTIDE SEQUENCE [LARGE SCALE GENOMIC DNA]</scope>
    <source>
        <strain evidence="10 11">ICMP2807</strain>
    </source>
</reference>
<keyword evidence="6 7" id="KW-0413">Isomerase</keyword>
<dbReference type="EC" id="5.2.1.8" evidence="3"/>
<dbReference type="SUPFAM" id="SSF109998">
    <property type="entry name" value="Triger factor/SurA peptide-binding domain-like"/>
    <property type="match status" value="1"/>
</dbReference>
<evidence type="ECO:0000313" key="10">
    <source>
        <dbReference type="EMBL" id="KKB62584.1"/>
    </source>
</evidence>
<feature type="chain" id="PRO_5007767877" description="peptidylprolyl isomerase" evidence="8">
    <location>
        <begin position="21"/>
        <end position="292"/>
    </location>
</feature>
<dbReference type="PROSITE" id="PS50198">
    <property type="entry name" value="PPIC_PPIASE_2"/>
    <property type="match status" value="1"/>
</dbReference>
<dbReference type="InterPro" id="IPR027304">
    <property type="entry name" value="Trigger_fact/SurA_dom_sf"/>
</dbReference>
<evidence type="ECO:0000259" key="9">
    <source>
        <dbReference type="PROSITE" id="PS50198"/>
    </source>
</evidence>
<dbReference type="PANTHER" id="PTHR47245:SF1">
    <property type="entry name" value="FOLDASE PROTEIN PRSA"/>
    <property type="match status" value="1"/>
</dbReference>
<evidence type="ECO:0000256" key="8">
    <source>
        <dbReference type="SAM" id="SignalP"/>
    </source>
</evidence>
<evidence type="ECO:0000256" key="7">
    <source>
        <dbReference type="PROSITE-ProRule" id="PRU00278"/>
    </source>
</evidence>
<organism evidence="10 11">
    <name type="scientific">Robbsia andropogonis</name>
    <dbReference type="NCBI Taxonomy" id="28092"/>
    <lineage>
        <taxon>Bacteria</taxon>
        <taxon>Pseudomonadati</taxon>
        <taxon>Pseudomonadota</taxon>
        <taxon>Betaproteobacteria</taxon>
        <taxon>Burkholderiales</taxon>
        <taxon>Burkholderiaceae</taxon>
        <taxon>Robbsia</taxon>
    </lineage>
</organism>
<dbReference type="GO" id="GO:0003755">
    <property type="term" value="F:peptidyl-prolyl cis-trans isomerase activity"/>
    <property type="evidence" value="ECO:0007669"/>
    <property type="project" value="UniProtKB-KW"/>
</dbReference>
<dbReference type="STRING" id="28092.WM40_16760"/>
<feature type="domain" description="PpiC" evidence="9">
    <location>
        <begin position="149"/>
        <end position="248"/>
    </location>
</feature>
<name>A0A0F5JY91_9BURK</name>
<evidence type="ECO:0000256" key="1">
    <source>
        <dbReference type="ARBA" id="ARBA00000971"/>
    </source>
</evidence>
<dbReference type="Gene3D" id="3.10.50.40">
    <property type="match status" value="1"/>
</dbReference>
<dbReference type="SUPFAM" id="SSF54534">
    <property type="entry name" value="FKBP-like"/>
    <property type="match status" value="1"/>
</dbReference>